<feature type="transmembrane region" description="Helical" evidence="5">
    <location>
        <begin position="286"/>
        <end position="309"/>
    </location>
</feature>
<feature type="transmembrane region" description="Helical" evidence="5">
    <location>
        <begin position="321"/>
        <end position="342"/>
    </location>
</feature>
<evidence type="ECO:0000313" key="7">
    <source>
        <dbReference type="Proteomes" id="UP000824232"/>
    </source>
</evidence>
<comment type="subcellular location">
    <subcellularLocation>
        <location evidence="1">Membrane</location>
        <topology evidence="1">Multi-pass membrane protein</topology>
    </subcellularLocation>
</comment>
<evidence type="ECO:0000256" key="1">
    <source>
        <dbReference type="ARBA" id="ARBA00004141"/>
    </source>
</evidence>
<feature type="transmembrane region" description="Helical" evidence="5">
    <location>
        <begin position="142"/>
        <end position="160"/>
    </location>
</feature>
<evidence type="ECO:0000256" key="2">
    <source>
        <dbReference type="ARBA" id="ARBA00022692"/>
    </source>
</evidence>
<keyword evidence="4 5" id="KW-0472">Membrane</keyword>
<feature type="transmembrane region" description="Helical" evidence="5">
    <location>
        <begin position="12"/>
        <end position="30"/>
    </location>
</feature>
<dbReference type="Pfam" id="PF01943">
    <property type="entry name" value="Polysacc_synt"/>
    <property type="match status" value="1"/>
</dbReference>
<evidence type="ECO:0000256" key="5">
    <source>
        <dbReference type="SAM" id="Phobius"/>
    </source>
</evidence>
<feature type="transmembrane region" description="Helical" evidence="5">
    <location>
        <begin position="84"/>
        <end position="106"/>
    </location>
</feature>
<dbReference type="GO" id="GO:0016020">
    <property type="term" value="C:membrane"/>
    <property type="evidence" value="ECO:0007669"/>
    <property type="project" value="UniProtKB-SubCell"/>
</dbReference>
<organism evidence="6 7">
    <name type="scientific">Candidatus Onthousia excrementipullorum</name>
    <dbReference type="NCBI Taxonomy" id="2840884"/>
    <lineage>
        <taxon>Bacteria</taxon>
        <taxon>Bacillati</taxon>
        <taxon>Bacillota</taxon>
        <taxon>Bacilli</taxon>
        <taxon>Candidatus Onthousia</taxon>
    </lineage>
</organism>
<dbReference type="InterPro" id="IPR002797">
    <property type="entry name" value="Polysacc_synth"/>
</dbReference>
<dbReference type="CDD" id="cd13128">
    <property type="entry name" value="MATE_Wzx_like"/>
    <property type="match status" value="1"/>
</dbReference>
<dbReference type="Proteomes" id="UP000824232">
    <property type="component" value="Unassembled WGS sequence"/>
</dbReference>
<evidence type="ECO:0000256" key="4">
    <source>
        <dbReference type="ARBA" id="ARBA00023136"/>
    </source>
</evidence>
<feature type="transmembrane region" description="Helical" evidence="5">
    <location>
        <begin position="112"/>
        <end position="135"/>
    </location>
</feature>
<feature type="transmembrane region" description="Helical" evidence="5">
    <location>
        <begin position="354"/>
        <end position="372"/>
    </location>
</feature>
<dbReference type="PANTHER" id="PTHR43424:SF1">
    <property type="entry name" value="LOCUS PUTATIVE PROTEIN 1-RELATED"/>
    <property type="match status" value="1"/>
</dbReference>
<keyword evidence="2 5" id="KW-0812">Transmembrane</keyword>
<dbReference type="InterPro" id="IPR052556">
    <property type="entry name" value="PolySynth_Transporter"/>
</dbReference>
<feature type="transmembrane region" description="Helical" evidence="5">
    <location>
        <begin position="416"/>
        <end position="435"/>
    </location>
</feature>
<name>A0A9D1J360_9FIRM</name>
<sequence>MHSPKKNFIYNIIYQILILIIPLITAPYLSRVVGAEGVGTYSYTYSIVYYFMLLTLLGVNNYGNRSIAKVRDDKKKLSKTFWSIYFFQLVMGIVMLILYLLYIYLFDNQYRLIALIQTLFIVSSILDINWLFFGLEEFKKTITRNSFVKVGNVVLIFLFVKESQDLWKYTLIMSGMTVLSQLILWNSVRKKISFVKISLKDIIKHIKPNLVLFIPVIAVSLYKMIDKVMLGMMTNVNEVGFFENAEKITNIPMTLITALGTVMLPRMSNILAKGEKGKANDYITKSISFVMFLSFAMCFGLIAIGYKFAPFYFGQEFQKTGILIMLLAVTLPFLSFANVIRTQYLIPKERDKDYIISVSLGAIVNLVINIILIPKYASVGACIGTIFAEAIVAIYQTISVKNELNVKKYIKNALPFFIKAFVMLIAVYSFNYISMNTLLRLLLQLSLGCVIYGVLNLKYILSIVDIKKILSKIGRKKIKSACL</sequence>
<protein>
    <submittedName>
        <fullName evidence="6">Flippase</fullName>
    </submittedName>
</protein>
<proteinExistence type="predicted"/>
<reference evidence="6" key="1">
    <citation type="submission" date="2020-10" db="EMBL/GenBank/DDBJ databases">
        <authorList>
            <person name="Gilroy R."/>
        </authorList>
    </citation>
    <scope>NUCLEOTIDE SEQUENCE</scope>
    <source>
        <strain evidence="6">CHK184-20233</strain>
    </source>
</reference>
<feature type="transmembrane region" description="Helical" evidence="5">
    <location>
        <begin position="166"/>
        <end position="185"/>
    </location>
</feature>
<feature type="transmembrane region" description="Helical" evidence="5">
    <location>
        <begin position="42"/>
        <end position="63"/>
    </location>
</feature>
<feature type="transmembrane region" description="Helical" evidence="5">
    <location>
        <begin position="248"/>
        <end position="265"/>
    </location>
</feature>
<gene>
    <name evidence="6" type="ORF">IAB38_03415</name>
</gene>
<reference evidence="6" key="2">
    <citation type="journal article" date="2021" name="PeerJ">
        <title>Extensive microbial diversity within the chicken gut microbiome revealed by metagenomics and culture.</title>
        <authorList>
            <person name="Gilroy R."/>
            <person name="Ravi A."/>
            <person name="Getino M."/>
            <person name="Pursley I."/>
            <person name="Horton D.L."/>
            <person name="Alikhan N.F."/>
            <person name="Baker D."/>
            <person name="Gharbi K."/>
            <person name="Hall N."/>
            <person name="Watson M."/>
            <person name="Adriaenssens E.M."/>
            <person name="Foster-Nyarko E."/>
            <person name="Jarju S."/>
            <person name="Secka A."/>
            <person name="Antonio M."/>
            <person name="Oren A."/>
            <person name="Chaudhuri R.R."/>
            <person name="La Ragione R."/>
            <person name="Hildebrand F."/>
            <person name="Pallen M.J."/>
        </authorList>
    </citation>
    <scope>NUCLEOTIDE SEQUENCE</scope>
    <source>
        <strain evidence="6">CHK184-20233</strain>
    </source>
</reference>
<comment type="caution">
    <text evidence="6">The sequence shown here is derived from an EMBL/GenBank/DDBJ whole genome shotgun (WGS) entry which is preliminary data.</text>
</comment>
<evidence type="ECO:0000313" key="6">
    <source>
        <dbReference type="EMBL" id="HIR59078.1"/>
    </source>
</evidence>
<feature type="transmembrane region" description="Helical" evidence="5">
    <location>
        <begin position="441"/>
        <end position="461"/>
    </location>
</feature>
<evidence type="ECO:0000256" key="3">
    <source>
        <dbReference type="ARBA" id="ARBA00022989"/>
    </source>
</evidence>
<feature type="transmembrane region" description="Helical" evidence="5">
    <location>
        <begin position="206"/>
        <end position="225"/>
    </location>
</feature>
<feature type="transmembrane region" description="Helical" evidence="5">
    <location>
        <begin position="378"/>
        <end position="395"/>
    </location>
</feature>
<accession>A0A9D1J360</accession>
<keyword evidence="3 5" id="KW-1133">Transmembrane helix</keyword>
<dbReference type="PANTHER" id="PTHR43424">
    <property type="entry name" value="LOCUS PUTATIVE PROTEIN 1-RELATED"/>
    <property type="match status" value="1"/>
</dbReference>
<dbReference type="AlphaFoldDB" id="A0A9D1J360"/>
<dbReference type="EMBL" id="DVHC01000035">
    <property type="protein sequence ID" value="HIR59078.1"/>
    <property type="molecule type" value="Genomic_DNA"/>
</dbReference>